<dbReference type="GO" id="GO:0035556">
    <property type="term" value="P:intracellular signal transduction"/>
    <property type="evidence" value="ECO:0007669"/>
    <property type="project" value="InterPro"/>
</dbReference>
<proteinExistence type="predicted"/>
<dbReference type="InterPro" id="IPR036036">
    <property type="entry name" value="SOCS_box-like_dom_sf"/>
</dbReference>
<dbReference type="KEGG" id="lak:106170601"/>
<dbReference type="STRING" id="7574.A0A1S3J6R8"/>
<evidence type="ECO:0000256" key="2">
    <source>
        <dbReference type="ARBA" id="ARBA00023043"/>
    </source>
</evidence>
<evidence type="ECO:0000256" key="3">
    <source>
        <dbReference type="PROSITE-ProRule" id="PRU00023"/>
    </source>
</evidence>
<accession>A0A1S3J6R8</accession>
<dbReference type="RefSeq" id="XP_013406003.1">
    <property type="nucleotide sequence ID" value="XM_013550549.1"/>
</dbReference>
<gene>
    <name evidence="6 7" type="primary">LOC106170601</name>
</gene>
<keyword evidence="5" id="KW-1185">Reference proteome</keyword>
<feature type="repeat" description="ANK" evidence="3">
    <location>
        <begin position="123"/>
        <end position="155"/>
    </location>
</feature>
<dbReference type="GeneID" id="106170601"/>
<dbReference type="OrthoDB" id="9995210at2759"/>
<evidence type="ECO:0000256" key="1">
    <source>
        <dbReference type="ARBA" id="ARBA00022737"/>
    </source>
</evidence>
<evidence type="ECO:0000313" key="5">
    <source>
        <dbReference type="Proteomes" id="UP000085678"/>
    </source>
</evidence>
<dbReference type="PROSITE" id="PS50225">
    <property type="entry name" value="SOCS"/>
    <property type="match status" value="1"/>
</dbReference>
<dbReference type="AlphaFoldDB" id="A0A1S3J6R8"/>
<dbReference type="SUPFAM" id="SSF158235">
    <property type="entry name" value="SOCS box-like"/>
    <property type="match status" value="1"/>
</dbReference>
<dbReference type="Gene3D" id="1.25.40.20">
    <property type="entry name" value="Ankyrin repeat-containing domain"/>
    <property type="match status" value="2"/>
</dbReference>
<dbReference type="CDD" id="cd03716">
    <property type="entry name" value="SOCS_ASB_like"/>
    <property type="match status" value="1"/>
</dbReference>
<dbReference type="Pfam" id="PF12796">
    <property type="entry name" value="Ank_2"/>
    <property type="match status" value="2"/>
</dbReference>
<dbReference type="Pfam" id="PF07525">
    <property type="entry name" value="SOCS_box"/>
    <property type="match status" value="1"/>
</dbReference>
<dbReference type="PANTHER" id="PTHR24198:SF165">
    <property type="entry name" value="ANKYRIN REPEAT-CONTAINING PROTEIN-RELATED"/>
    <property type="match status" value="1"/>
</dbReference>
<protein>
    <submittedName>
        <fullName evidence="6 7">Ankyrin repeat and SOCS box protein 5-like</fullName>
    </submittedName>
</protein>
<evidence type="ECO:0000259" key="4">
    <source>
        <dbReference type="PROSITE" id="PS50225"/>
    </source>
</evidence>
<name>A0A1S3J6R8_LINAN</name>
<reference evidence="6 7" key="1">
    <citation type="submission" date="2025-04" db="UniProtKB">
        <authorList>
            <consortium name="RefSeq"/>
        </authorList>
    </citation>
    <scope>IDENTIFICATION</scope>
    <source>
        <tissue evidence="6 7">Gonads</tissue>
    </source>
</reference>
<dbReference type="InterPro" id="IPR036770">
    <property type="entry name" value="Ankyrin_rpt-contain_sf"/>
</dbReference>
<dbReference type="OMA" id="MIQNYRK"/>
<keyword evidence="2 3" id="KW-0040">ANK repeat</keyword>
<evidence type="ECO:0000313" key="6">
    <source>
        <dbReference type="RefSeq" id="XP_013406002.1"/>
    </source>
</evidence>
<keyword evidence="1" id="KW-0677">Repeat</keyword>
<feature type="repeat" description="ANK" evidence="3">
    <location>
        <begin position="188"/>
        <end position="220"/>
    </location>
</feature>
<dbReference type="InterPro" id="IPR002110">
    <property type="entry name" value="Ankyrin_rpt"/>
</dbReference>
<dbReference type="SMART" id="SM00248">
    <property type="entry name" value="ANK"/>
    <property type="match status" value="5"/>
</dbReference>
<sequence length="301" mass="34310">MSFVEEYFRFIHTLNHRLDNLTLKLGSSNGKQRILYKAIWKSDYRQVQKILTAGYSKIENDMKALEKAAAKGDLGIVQLLLDYGCIPKDRKSKALDLAVLKGHTDIALLLIEWGVEYRGRNQYNETLLYVAACGNHVAMIEKLVQLGCDMNETTRTWTPLHVTTQRNHTESLLCLLRHGADPNVTNVDHHTPLDMAVCQESFENVRYLLFAGAKVNIQHIYSLPGVQQVFQRNPEILMLLNENSRQPPPLIELCRIAIRQGLGQQVMFVFRSLPLPKILQQYIAMLDILVKPKARSRATSC</sequence>
<dbReference type="SUPFAM" id="SSF48403">
    <property type="entry name" value="Ankyrin repeat"/>
    <property type="match status" value="1"/>
</dbReference>
<dbReference type="PROSITE" id="PS50088">
    <property type="entry name" value="ANK_REPEAT"/>
    <property type="match status" value="3"/>
</dbReference>
<dbReference type="InterPro" id="IPR001496">
    <property type="entry name" value="SOCS_box"/>
</dbReference>
<dbReference type="SMART" id="SM00969">
    <property type="entry name" value="SOCS_box"/>
    <property type="match status" value="1"/>
</dbReference>
<dbReference type="Gene3D" id="1.10.750.20">
    <property type="entry name" value="SOCS box"/>
    <property type="match status" value="1"/>
</dbReference>
<dbReference type="PROSITE" id="PS50297">
    <property type="entry name" value="ANK_REP_REGION"/>
    <property type="match status" value="1"/>
</dbReference>
<dbReference type="PANTHER" id="PTHR24198">
    <property type="entry name" value="ANKYRIN REPEAT AND PROTEIN KINASE DOMAIN-CONTAINING PROTEIN"/>
    <property type="match status" value="1"/>
</dbReference>
<organism evidence="5 7">
    <name type="scientific">Lingula anatina</name>
    <name type="common">Brachiopod</name>
    <name type="synonym">Lingula unguis</name>
    <dbReference type="NCBI Taxonomy" id="7574"/>
    <lineage>
        <taxon>Eukaryota</taxon>
        <taxon>Metazoa</taxon>
        <taxon>Spiralia</taxon>
        <taxon>Lophotrochozoa</taxon>
        <taxon>Brachiopoda</taxon>
        <taxon>Linguliformea</taxon>
        <taxon>Lingulata</taxon>
        <taxon>Lingulida</taxon>
        <taxon>Linguloidea</taxon>
        <taxon>Lingulidae</taxon>
        <taxon>Lingula</taxon>
    </lineage>
</organism>
<evidence type="ECO:0000313" key="7">
    <source>
        <dbReference type="RefSeq" id="XP_013406003.1"/>
    </source>
</evidence>
<feature type="domain" description="SOCS box" evidence="4">
    <location>
        <begin position="240"/>
        <end position="289"/>
    </location>
</feature>
<dbReference type="RefSeq" id="XP_013406002.1">
    <property type="nucleotide sequence ID" value="XM_013550548.2"/>
</dbReference>
<feature type="repeat" description="ANK" evidence="3">
    <location>
        <begin position="155"/>
        <end position="187"/>
    </location>
</feature>
<dbReference type="Proteomes" id="UP000085678">
    <property type="component" value="Unplaced"/>
</dbReference>